<evidence type="ECO:0000256" key="6">
    <source>
        <dbReference type="ARBA" id="ARBA00022837"/>
    </source>
</evidence>
<keyword evidence="7" id="KW-1015">Disulfide bond</keyword>
<feature type="region of interest" description="Disordered" evidence="8">
    <location>
        <begin position="108"/>
        <end position="143"/>
    </location>
</feature>
<gene>
    <name evidence="11" type="primary">LOC102806107</name>
</gene>
<dbReference type="SMART" id="SM00607">
    <property type="entry name" value="FTP"/>
    <property type="match status" value="1"/>
</dbReference>
<dbReference type="InterPro" id="IPR008979">
    <property type="entry name" value="Galactose-bd-like_sf"/>
</dbReference>
<evidence type="ECO:0000256" key="2">
    <source>
        <dbReference type="ARBA" id="ARBA00010147"/>
    </source>
</evidence>
<keyword evidence="4" id="KW-0479">Metal-binding</keyword>
<comment type="similarity">
    <text evidence="2">Belongs to the fucolectin family.</text>
</comment>
<dbReference type="PANTHER" id="PTHR45713:SF14">
    <property type="entry name" value="FUCOLECTIN-1-LIKE"/>
    <property type="match status" value="1"/>
</dbReference>
<keyword evidence="5" id="KW-0430">Lectin</keyword>
<evidence type="ECO:0000259" key="9">
    <source>
        <dbReference type="SMART" id="SM00607"/>
    </source>
</evidence>
<evidence type="ECO:0000313" key="11">
    <source>
        <dbReference type="RefSeq" id="XP_006821521.1"/>
    </source>
</evidence>
<keyword evidence="10" id="KW-1185">Reference proteome</keyword>
<dbReference type="Gene3D" id="2.60.120.260">
    <property type="entry name" value="Galactose-binding domain-like"/>
    <property type="match status" value="1"/>
</dbReference>
<dbReference type="Pfam" id="PF22633">
    <property type="entry name" value="F5_F8_type_C_2"/>
    <property type="match status" value="1"/>
</dbReference>
<accession>A0ABM0MND0</accession>
<dbReference type="InterPro" id="IPR051941">
    <property type="entry name" value="BG_Antigen-Binding_Lectin"/>
</dbReference>
<organism evidence="10 11">
    <name type="scientific">Saccoglossus kowalevskii</name>
    <name type="common">Acorn worm</name>
    <dbReference type="NCBI Taxonomy" id="10224"/>
    <lineage>
        <taxon>Eukaryota</taxon>
        <taxon>Metazoa</taxon>
        <taxon>Hemichordata</taxon>
        <taxon>Enteropneusta</taxon>
        <taxon>Harrimaniidae</taxon>
        <taxon>Saccoglossus</taxon>
    </lineage>
</organism>
<dbReference type="RefSeq" id="XP_006821521.1">
    <property type="nucleotide sequence ID" value="XM_006821458.1"/>
</dbReference>
<name>A0ABM0MND0_SACKO</name>
<evidence type="ECO:0000256" key="7">
    <source>
        <dbReference type="ARBA" id="ARBA00023157"/>
    </source>
</evidence>
<dbReference type="Proteomes" id="UP000694865">
    <property type="component" value="Unplaced"/>
</dbReference>
<evidence type="ECO:0000256" key="8">
    <source>
        <dbReference type="SAM" id="MobiDB-lite"/>
    </source>
</evidence>
<feature type="domain" description="Fucolectin tachylectin-4 pentraxin-1" evidence="9">
    <location>
        <begin position="436"/>
        <end position="578"/>
    </location>
</feature>
<proteinExistence type="inferred from homology"/>
<reference evidence="11" key="1">
    <citation type="submission" date="2025-08" db="UniProtKB">
        <authorList>
            <consortium name="RefSeq"/>
        </authorList>
    </citation>
    <scope>IDENTIFICATION</scope>
    <source>
        <tissue evidence="11">Testes</tissue>
    </source>
</reference>
<dbReference type="InterPro" id="IPR006585">
    <property type="entry name" value="FTP1"/>
</dbReference>
<evidence type="ECO:0000256" key="3">
    <source>
        <dbReference type="ARBA" id="ARBA00011233"/>
    </source>
</evidence>
<feature type="compositionally biased region" description="Low complexity" evidence="8">
    <location>
        <begin position="114"/>
        <end position="134"/>
    </location>
</feature>
<sequence length="580" mass="62193">MAGEPDVEADIDVEQIQDAYDYLSKAKNTVQNAKDKVKNMCCPPTPASIFGGIMASLGVATVVGTITAVTIIFAGTDINNNSTLSTELPLTRFKSTLGSTISHLNMSTMENPITNSSSTLDSTTTASTSTQKSTRNQFSKPTPMTFASTLESTLILTPKSTVTYITPTTYKSTLKSTAMAHLPTTLSSSTLNSTKIQYASTSESTTEILGSTPTTRSLTLSPLVDSTSIQFTTNVKSTYATLFKSTTIPTTPESASSPLTETTESTTNSFTIMDSTKTPLETTMESTTIPITTTMESTTTPTATTMESTTTPIATTIESTTTPIATTMESTTTPIATTIESTTTPITSTMESTTTPITTMKAITIPITTTMTPTTTPITTMEPTTTPIASTMESTTSPFATTMESTTIPITTIQSTSTQFSTPKASTRILTTEFTLTNVALTGTATQSSLYIASAPKYGYAYKAIDGNDDPVWMHESCTHTLNENNAWWKVDLGSLYEIHYVIISNRSLYGERIDGAVVLIGNNTDVSLNEQCGDTIDWAARTDDLKFRFDCILSGQYVGVQLRNRKSSLELCEVEAYGK</sequence>
<protein>
    <submittedName>
        <fullName evidence="11">Uncharacterized threonine-rich GPI-anchored glycoprotein PJ4664.02-like</fullName>
    </submittedName>
</protein>
<dbReference type="GeneID" id="102806107"/>
<evidence type="ECO:0000256" key="5">
    <source>
        <dbReference type="ARBA" id="ARBA00022734"/>
    </source>
</evidence>
<evidence type="ECO:0000313" key="10">
    <source>
        <dbReference type="Proteomes" id="UP000694865"/>
    </source>
</evidence>
<comment type="function">
    <text evidence="1">Acts as a defensive agent. Recognizes blood group fucosylated oligosaccharides including A, B, H and Lewis B-type antigens. Does not recognize Lewis A antigen and has low affinity for monovalent haptens.</text>
</comment>
<evidence type="ECO:0000256" key="4">
    <source>
        <dbReference type="ARBA" id="ARBA00022723"/>
    </source>
</evidence>
<keyword evidence="6" id="KW-0106">Calcium</keyword>
<dbReference type="PANTHER" id="PTHR45713">
    <property type="entry name" value="FTP DOMAIN-CONTAINING PROTEIN"/>
    <property type="match status" value="1"/>
</dbReference>
<evidence type="ECO:0000256" key="1">
    <source>
        <dbReference type="ARBA" id="ARBA00002219"/>
    </source>
</evidence>
<comment type="subunit">
    <text evidence="3">Homotrimer.</text>
</comment>
<dbReference type="SUPFAM" id="SSF49785">
    <property type="entry name" value="Galactose-binding domain-like"/>
    <property type="match status" value="1"/>
</dbReference>